<keyword evidence="2" id="KW-1185">Reference proteome</keyword>
<reference evidence="1 2" key="1">
    <citation type="submission" date="2023-08" db="EMBL/GenBank/DDBJ databases">
        <title>A Necator americanus chromosomal reference genome.</title>
        <authorList>
            <person name="Ilik V."/>
            <person name="Petrzelkova K.J."/>
            <person name="Pardy F."/>
            <person name="Fuh T."/>
            <person name="Niatou-Singa F.S."/>
            <person name="Gouil Q."/>
            <person name="Baker L."/>
            <person name="Ritchie M.E."/>
            <person name="Jex A.R."/>
            <person name="Gazzola D."/>
            <person name="Li H."/>
            <person name="Toshio Fujiwara R."/>
            <person name="Zhan B."/>
            <person name="Aroian R.V."/>
            <person name="Pafco B."/>
            <person name="Schwarz E.M."/>
        </authorList>
    </citation>
    <scope>NUCLEOTIDE SEQUENCE [LARGE SCALE GENOMIC DNA]</scope>
    <source>
        <strain evidence="1 2">Aroian</strain>
        <tissue evidence="1">Whole animal</tissue>
    </source>
</reference>
<sequence>MEEYERTKVLVFLTTVFQSAPDSVTRQGWFFSNRIRSLSEPFHTGNPSSNHFPNKMFAQYIGQVYIWSLDPRNLV</sequence>
<organism evidence="1 2">
    <name type="scientific">Necator americanus</name>
    <name type="common">Human hookworm</name>
    <dbReference type="NCBI Taxonomy" id="51031"/>
    <lineage>
        <taxon>Eukaryota</taxon>
        <taxon>Metazoa</taxon>
        <taxon>Ecdysozoa</taxon>
        <taxon>Nematoda</taxon>
        <taxon>Chromadorea</taxon>
        <taxon>Rhabditida</taxon>
        <taxon>Rhabditina</taxon>
        <taxon>Rhabditomorpha</taxon>
        <taxon>Strongyloidea</taxon>
        <taxon>Ancylostomatidae</taxon>
        <taxon>Bunostominae</taxon>
        <taxon>Necator</taxon>
    </lineage>
</organism>
<name>A0ABR1EUL7_NECAM</name>
<gene>
    <name evidence="1" type="primary">Necator_chrX.g26119</name>
    <name evidence="1" type="ORF">RB195_025953</name>
</gene>
<comment type="caution">
    <text evidence="1">The sequence shown here is derived from an EMBL/GenBank/DDBJ whole genome shotgun (WGS) entry which is preliminary data.</text>
</comment>
<protein>
    <submittedName>
        <fullName evidence="1">Uncharacterized protein</fullName>
    </submittedName>
</protein>
<accession>A0ABR1EUL7</accession>
<dbReference type="EMBL" id="JAVFWL010000006">
    <property type="protein sequence ID" value="KAK6766357.1"/>
    <property type="molecule type" value="Genomic_DNA"/>
</dbReference>
<proteinExistence type="predicted"/>
<dbReference type="Proteomes" id="UP001303046">
    <property type="component" value="Unassembled WGS sequence"/>
</dbReference>
<evidence type="ECO:0000313" key="2">
    <source>
        <dbReference type="Proteomes" id="UP001303046"/>
    </source>
</evidence>
<evidence type="ECO:0000313" key="1">
    <source>
        <dbReference type="EMBL" id="KAK6766357.1"/>
    </source>
</evidence>